<evidence type="ECO:0000313" key="3">
    <source>
        <dbReference type="Proteomes" id="UP001162780"/>
    </source>
</evidence>
<sequence length="129" mass="14381">MVLPAYRTFLLVTALLLKTTACTTLPSASKEYDSFAAYAEAVFRHQNDLTSRLMALSDSEQLEDDEAVEEAEQAMIDACHLLNEYAEMENSGESPGLFFKREVQASIETCDQKIEQLEALLASVKKQPL</sequence>
<proteinExistence type="predicted"/>
<evidence type="ECO:0000313" key="2">
    <source>
        <dbReference type="EMBL" id="WAR43710.1"/>
    </source>
</evidence>
<dbReference type="EMBL" id="CP113517">
    <property type="protein sequence ID" value="WAR43710.1"/>
    <property type="molecule type" value="Genomic_DNA"/>
</dbReference>
<accession>A0ABY7GEK3</accession>
<evidence type="ECO:0000256" key="1">
    <source>
        <dbReference type="SAM" id="Coils"/>
    </source>
</evidence>
<organism evidence="2 3">
    <name type="scientific">Methylomonas rapida</name>
    <dbReference type="NCBI Taxonomy" id="2963939"/>
    <lineage>
        <taxon>Bacteria</taxon>
        <taxon>Pseudomonadati</taxon>
        <taxon>Pseudomonadota</taxon>
        <taxon>Gammaproteobacteria</taxon>
        <taxon>Methylococcales</taxon>
        <taxon>Methylococcaceae</taxon>
        <taxon>Methylomonas</taxon>
    </lineage>
</organism>
<dbReference type="Proteomes" id="UP001162780">
    <property type="component" value="Chromosome"/>
</dbReference>
<keyword evidence="3" id="KW-1185">Reference proteome</keyword>
<protein>
    <recommendedName>
        <fullName evidence="4">Lipoprotein</fullName>
    </recommendedName>
</protein>
<name>A0ABY7GEK3_9GAMM</name>
<evidence type="ECO:0008006" key="4">
    <source>
        <dbReference type="Google" id="ProtNLM"/>
    </source>
</evidence>
<dbReference type="RefSeq" id="WP_255188697.1">
    <property type="nucleotide sequence ID" value="NZ_CP113517.1"/>
</dbReference>
<keyword evidence="1" id="KW-0175">Coiled coil</keyword>
<feature type="coiled-coil region" evidence="1">
    <location>
        <begin position="100"/>
        <end position="127"/>
    </location>
</feature>
<gene>
    <name evidence="2" type="ORF">NM686_015165</name>
</gene>
<reference evidence="2" key="1">
    <citation type="submission" date="2022-11" db="EMBL/GenBank/DDBJ databases">
        <title>Methylomonas rapida sp. nov., Carotenoid-Producing Obligate Methanotrophs with High Growth Characteristics and Biotechnological Potential.</title>
        <authorList>
            <person name="Tikhonova E.N."/>
            <person name="Suleimanov R.Z."/>
            <person name="Miroshnikov K."/>
            <person name="Oshkin I.Y."/>
            <person name="Belova S.E."/>
            <person name="Danilova O.V."/>
            <person name="Ashikhmin A."/>
            <person name="Konopkin A."/>
            <person name="But S.Y."/>
            <person name="Khmelenina V.N."/>
            <person name="Kuznetsov N."/>
            <person name="Pimenov N.V."/>
            <person name="Dedysh S.N."/>
        </authorList>
    </citation>
    <scope>NUCLEOTIDE SEQUENCE</scope>
    <source>
        <strain evidence="2">MP1</strain>
    </source>
</reference>